<dbReference type="AlphaFoldDB" id="A0A098S805"/>
<dbReference type="Pfam" id="PF14414">
    <property type="entry name" value="WHH"/>
    <property type="match status" value="1"/>
</dbReference>
<gene>
    <name evidence="1" type="ORF">IX84_12990</name>
</gene>
<dbReference type="InterPro" id="IPR032869">
    <property type="entry name" value="WHH_dom_containing"/>
</dbReference>
<organism evidence="1 2">
    <name type="scientific">Phaeodactylibacter xiamenensis</name>
    <dbReference type="NCBI Taxonomy" id="1524460"/>
    <lineage>
        <taxon>Bacteria</taxon>
        <taxon>Pseudomonadati</taxon>
        <taxon>Bacteroidota</taxon>
        <taxon>Saprospiria</taxon>
        <taxon>Saprospirales</taxon>
        <taxon>Haliscomenobacteraceae</taxon>
        <taxon>Phaeodactylibacter</taxon>
    </lineage>
</organism>
<evidence type="ECO:0000313" key="2">
    <source>
        <dbReference type="Proteomes" id="UP000029736"/>
    </source>
</evidence>
<sequence>MDIPHNREKHKIDKPGSTEVAQKYGKNKIEVCFDDLGFPDFNDWVPNVNGTKMEFVINMNGNNLTGSGTGDYGQAFDQMESLLGYRPSALSQIEIPGYEGIQWSLHHHQDGKTMQLVPKMLNSNTPHVGGRTIMKNAREKGIDHWLPSPSEVGNYKKLCN</sequence>
<comment type="caution">
    <text evidence="1">The sequence shown here is derived from an EMBL/GenBank/DDBJ whole genome shotgun (WGS) entry which is preliminary data.</text>
</comment>
<dbReference type="RefSeq" id="WP_044220941.1">
    <property type="nucleotide sequence ID" value="NZ_JPOS01000031.1"/>
</dbReference>
<dbReference type="EMBL" id="JPOS01000031">
    <property type="protein sequence ID" value="KGE87778.1"/>
    <property type="molecule type" value="Genomic_DNA"/>
</dbReference>
<protein>
    <submittedName>
        <fullName evidence="1">Uncharacterized protein</fullName>
    </submittedName>
</protein>
<name>A0A098S805_9BACT</name>
<dbReference type="Proteomes" id="UP000029736">
    <property type="component" value="Unassembled WGS sequence"/>
</dbReference>
<accession>A0A098S805</accession>
<reference evidence="1 2" key="1">
    <citation type="journal article" date="2014" name="Int. J. Syst. Evol. Microbiol.">
        <title>Phaeodactylibacter xiamenensis gen. nov., sp. nov., a member of the family Saprospiraceae isolated from the marine alga Phaeodactylum tricornutum.</title>
        <authorList>
            <person name="Chen Z.Jr."/>
            <person name="Lei X."/>
            <person name="Lai Q."/>
            <person name="Li Y."/>
            <person name="Zhang B."/>
            <person name="Zhang J."/>
            <person name="Zhang H."/>
            <person name="Yang L."/>
            <person name="Zheng W."/>
            <person name="Tian Y."/>
            <person name="Yu Z."/>
            <person name="Xu H.Jr."/>
            <person name="Zheng T."/>
        </authorList>
    </citation>
    <scope>NUCLEOTIDE SEQUENCE [LARGE SCALE GENOMIC DNA]</scope>
    <source>
        <strain evidence="1 2">KD52</strain>
    </source>
</reference>
<proteinExistence type="predicted"/>
<keyword evidence="2" id="KW-1185">Reference proteome</keyword>
<evidence type="ECO:0000313" key="1">
    <source>
        <dbReference type="EMBL" id="KGE87778.1"/>
    </source>
</evidence>
<dbReference type="STRING" id="1524460.IX84_12990"/>